<feature type="region of interest" description="Disordered" evidence="1">
    <location>
        <begin position="292"/>
        <end position="365"/>
    </location>
</feature>
<feature type="compositionally biased region" description="Basic and acidic residues" evidence="1">
    <location>
        <begin position="485"/>
        <end position="502"/>
    </location>
</feature>
<feature type="compositionally biased region" description="Basic and acidic residues" evidence="1">
    <location>
        <begin position="600"/>
        <end position="613"/>
    </location>
</feature>
<reference evidence="3" key="1">
    <citation type="submission" date="2010-09" db="EMBL/GenBank/DDBJ databases">
        <title>The genome sequence of Geomyces destructans 20631-21.</title>
        <authorList>
            <consortium name="The Broad Institute Genome Sequencing Platform"/>
            <person name="Cuomo C.A."/>
            <person name="Blehert D.S."/>
            <person name="Lorch J.M."/>
            <person name="Young S.K."/>
            <person name="Zeng Q."/>
            <person name="Gargeya S."/>
            <person name="Fitzgerald M."/>
            <person name="Haas B."/>
            <person name="Abouelleil A."/>
            <person name="Alvarado L."/>
            <person name="Arachchi H.M."/>
            <person name="Berlin A."/>
            <person name="Brown A."/>
            <person name="Chapman S.B."/>
            <person name="Chen Z."/>
            <person name="Dunbar C."/>
            <person name="Freedman E."/>
            <person name="Gearin G."/>
            <person name="Gellesch M."/>
            <person name="Goldberg J."/>
            <person name="Griggs A."/>
            <person name="Gujja S."/>
            <person name="Heiman D."/>
            <person name="Howarth C."/>
            <person name="Larson L."/>
            <person name="Lui A."/>
            <person name="MacDonald P.J.P."/>
            <person name="Montmayeur A."/>
            <person name="Murphy C."/>
            <person name="Neiman D."/>
            <person name="Pearson M."/>
            <person name="Priest M."/>
            <person name="Roberts A."/>
            <person name="Saif S."/>
            <person name="Shea T."/>
            <person name="Shenoy N."/>
            <person name="Sisk P."/>
            <person name="Stolte C."/>
            <person name="Sykes S."/>
            <person name="Wortman J."/>
            <person name="Nusbaum C."/>
            <person name="Birren B."/>
        </authorList>
    </citation>
    <scope>NUCLEOTIDE SEQUENCE [LARGE SCALE GENOMIC DNA]</scope>
    <source>
        <strain evidence="3">ATCC MYA-4855 / 20631-21</strain>
    </source>
</reference>
<feature type="region of interest" description="Disordered" evidence="1">
    <location>
        <begin position="558"/>
        <end position="704"/>
    </location>
</feature>
<gene>
    <name evidence="2" type="ORF">GMDG_02554</name>
</gene>
<dbReference type="EMBL" id="GL573204">
    <property type="protein sequence ID" value="ELR07419.1"/>
    <property type="molecule type" value="Genomic_DNA"/>
</dbReference>
<feature type="compositionally biased region" description="Basic and acidic residues" evidence="1">
    <location>
        <begin position="19"/>
        <end position="40"/>
    </location>
</feature>
<feature type="compositionally biased region" description="Low complexity" evidence="1">
    <location>
        <begin position="326"/>
        <end position="338"/>
    </location>
</feature>
<sequence>MAIIYRTNSLNKRTKDKKAKPEPKAPKFPKDAVRNKDGTRKKLSAPYNATLGTAHVNNRFNETFGVDPETLPRSESVLDLNQFVADALAAIAYNSTKAYNLTKKITLPKKGWRRTKQRIGFREKDVLTHVLRNTAEMFKRLRLHYMDDEAALIVECLEESDLLWQNVDLLASSADLLLKILEPLTGIVQTISEVMFRGYTNLEIHRIDGLRLARSIRTIGEELKVTAVMLDSMIGLVATRWTARTVLMAEETAQKWRETTITRLGLDDIYDPLAPDQESDHVNVDRAKLLAEKKLNTPELPGESPSSQKESTPTGKAKKGGPAVQAKDAAATSSSSKKPILKKAPEEPRTRGPSVFLPQKNVPNEMERRLLAREKAHQEREEREYSERCAERTALENLEDDEDLVPTGSNRAYRAHMAARNKREHHGLQMNNQDMEMDPLRMAQIRGVSNSGSYLSYPAFPSAHLTDNRTKAEIAPVRSHRHRKDEKGKGVERRSALKKPTDEIPENSRQNDKLTPQQISSSQEALKKAEVLVRLMESRDHIVTQVKGRLVAVENRVEMQAPPSRSEIERPSTSDRANSNEGLTKPKPIFQRENGSIKVCTDENKRPRVRFEEASLPAGDGRDSRAYREAHANRARSRRIGDETASSSRTSGEASTSGSSSRTAGESSTSHSERRSSTIRSAKRTSAGRNAGETSTHPNGRFIRVGNDVIPAPLKIRQTLSQSPLLGKTTVGFPGDSSLMPAPLKLGHKLAKAQLENRSVGISEELSERLIPLKLSQTRSKSPYENSGVGFPEGLSAMPAPLNLSQKKSQSPLESRGSEFPEGLSAMPAPLKLSKTKSKSPLENYGAEFPQGSSAMLAPPNSATSVPSPLLRTAALDSREVPASRLPWSWPNIARPNLVLHPIDHFLLFLPTIE</sequence>
<dbReference type="HOGENOM" id="CLU_314517_0_0_1"/>
<dbReference type="OrthoDB" id="3439319at2759"/>
<protein>
    <submittedName>
        <fullName evidence="2">Uncharacterized protein</fullName>
    </submittedName>
</protein>
<feature type="region of interest" description="Disordered" evidence="1">
    <location>
        <begin position="471"/>
        <end position="523"/>
    </location>
</feature>
<name>L8G3K6_PSED2</name>
<accession>L8G3K6</accession>
<dbReference type="AlphaFoldDB" id="L8G3K6"/>
<feature type="region of interest" description="Disordered" evidence="1">
    <location>
        <begin position="6"/>
        <end position="41"/>
    </location>
</feature>
<feature type="compositionally biased region" description="Basic and acidic residues" evidence="1">
    <location>
        <begin position="620"/>
        <end position="632"/>
    </location>
</feature>
<feature type="region of interest" description="Disordered" evidence="1">
    <location>
        <begin position="779"/>
        <end position="829"/>
    </location>
</feature>
<dbReference type="VEuPathDB" id="FungiDB:GMDG_02554"/>
<feature type="compositionally biased region" description="Polar residues" evidence="1">
    <location>
        <begin position="513"/>
        <end position="523"/>
    </location>
</feature>
<evidence type="ECO:0000313" key="2">
    <source>
        <dbReference type="EMBL" id="ELR07419.1"/>
    </source>
</evidence>
<organism evidence="2 3">
    <name type="scientific">Pseudogymnoascus destructans (strain ATCC MYA-4855 / 20631-21)</name>
    <name type="common">Bat white-nose syndrome fungus</name>
    <name type="synonym">Geomyces destructans</name>
    <dbReference type="NCBI Taxonomy" id="658429"/>
    <lineage>
        <taxon>Eukaryota</taxon>
        <taxon>Fungi</taxon>
        <taxon>Dikarya</taxon>
        <taxon>Ascomycota</taxon>
        <taxon>Pezizomycotina</taxon>
        <taxon>Leotiomycetes</taxon>
        <taxon>Thelebolales</taxon>
        <taxon>Thelebolaceae</taxon>
        <taxon>Pseudogymnoascus</taxon>
    </lineage>
</organism>
<dbReference type="InParanoid" id="L8G3K6"/>
<evidence type="ECO:0000256" key="1">
    <source>
        <dbReference type="SAM" id="MobiDB-lite"/>
    </source>
</evidence>
<dbReference type="Proteomes" id="UP000011064">
    <property type="component" value="Unassembled WGS sequence"/>
</dbReference>
<feature type="compositionally biased region" description="Polar residues" evidence="1">
    <location>
        <begin position="304"/>
        <end position="314"/>
    </location>
</feature>
<keyword evidence="3" id="KW-1185">Reference proteome</keyword>
<feature type="compositionally biased region" description="Polar residues" evidence="1">
    <location>
        <begin position="803"/>
        <end position="813"/>
    </location>
</feature>
<proteinExistence type="predicted"/>
<evidence type="ECO:0000313" key="3">
    <source>
        <dbReference type="Proteomes" id="UP000011064"/>
    </source>
</evidence>
<feature type="compositionally biased region" description="Low complexity" evidence="1">
    <location>
        <begin position="643"/>
        <end position="670"/>
    </location>
</feature>